<dbReference type="EMBL" id="VRMN01000001">
    <property type="protein sequence ID" value="KAA8499044.1"/>
    <property type="molecule type" value="Genomic_DNA"/>
</dbReference>
<proteinExistence type="predicted"/>
<gene>
    <name evidence="1" type="ORF">FVE85_6629</name>
</gene>
<evidence type="ECO:0000313" key="2">
    <source>
        <dbReference type="Proteomes" id="UP000324585"/>
    </source>
</evidence>
<dbReference type="GO" id="GO:0043248">
    <property type="term" value="P:proteasome assembly"/>
    <property type="evidence" value="ECO:0007669"/>
    <property type="project" value="InterPro"/>
</dbReference>
<protein>
    <submittedName>
        <fullName evidence="1">Uncharacterized protein</fullName>
    </submittedName>
</protein>
<dbReference type="AlphaFoldDB" id="A0A5J4Z7Q9"/>
<dbReference type="PANTHER" id="PTHR31051:SF1">
    <property type="entry name" value="PROTEASOME ASSEMBLY CHAPERONE 3"/>
    <property type="match status" value="1"/>
</dbReference>
<dbReference type="InterPro" id="IPR053720">
    <property type="entry name" value="Psm_Assembly_Chaperone"/>
</dbReference>
<comment type="caution">
    <text evidence="1">The sequence shown here is derived from an EMBL/GenBank/DDBJ whole genome shotgun (WGS) entry which is preliminary data.</text>
</comment>
<organism evidence="1 2">
    <name type="scientific">Porphyridium purpureum</name>
    <name type="common">Red alga</name>
    <name type="synonym">Porphyridium cruentum</name>
    <dbReference type="NCBI Taxonomy" id="35688"/>
    <lineage>
        <taxon>Eukaryota</taxon>
        <taxon>Rhodophyta</taxon>
        <taxon>Bangiophyceae</taxon>
        <taxon>Porphyridiales</taxon>
        <taxon>Porphyridiaceae</taxon>
        <taxon>Porphyridium</taxon>
    </lineage>
</organism>
<dbReference type="OrthoDB" id="5593278at2759"/>
<dbReference type="InterPro" id="IPR018788">
    <property type="entry name" value="Proteasome_assmbl_chp_3"/>
</dbReference>
<keyword evidence="2" id="KW-1185">Reference proteome</keyword>
<dbReference type="PANTHER" id="PTHR31051">
    <property type="entry name" value="PROTEASOME ASSEMBLY CHAPERONE 3"/>
    <property type="match status" value="1"/>
</dbReference>
<dbReference type="Gene3D" id="3.30.230.90">
    <property type="match status" value="1"/>
</dbReference>
<name>A0A5J4Z7Q9_PORPP</name>
<sequence>MDIDDAHPAASMRTHTVTCGTSSFKVLTEVFADRVLVVVTPSGRVGCWLLGTTLAVESGRPTYDVRPLLGYRQDDAWIGTVARQLLEDMRRKNCLKSLLLGITIGAECQNSDNVRHLVRELSGLGAW</sequence>
<reference evidence="2" key="1">
    <citation type="journal article" date="2019" name="Nat. Commun.">
        <title>Expansion of phycobilisome linker gene families in mesophilic red algae.</title>
        <authorList>
            <person name="Lee J."/>
            <person name="Kim D."/>
            <person name="Bhattacharya D."/>
            <person name="Yoon H.S."/>
        </authorList>
    </citation>
    <scope>NUCLEOTIDE SEQUENCE [LARGE SCALE GENOMIC DNA]</scope>
    <source>
        <strain evidence="2">CCMP 1328</strain>
    </source>
</reference>
<evidence type="ECO:0000313" key="1">
    <source>
        <dbReference type="EMBL" id="KAA8499044.1"/>
    </source>
</evidence>
<accession>A0A5J4Z7Q9</accession>
<dbReference type="Proteomes" id="UP000324585">
    <property type="component" value="Unassembled WGS sequence"/>
</dbReference>
<dbReference type="Pfam" id="PF10178">
    <property type="entry name" value="PAC3"/>
    <property type="match status" value="1"/>
</dbReference>